<protein>
    <submittedName>
        <fullName evidence="1">Uncharacterized protein</fullName>
    </submittedName>
</protein>
<reference evidence="1" key="1">
    <citation type="submission" date="2020-11" db="EMBL/GenBank/DDBJ databases">
        <title>Sequencing the genomes of 1000 actinobacteria strains.</title>
        <authorList>
            <person name="Klenk H.-P."/>
        </authorList>
    </citation>
    <scope>NUCLEOTIDE SEQUENCE</scope>
    <source>
        <strain evidence="1">DSM 45356</strain>
    </source>
</reference>
<gene>
    <name evidence="1" type="ORF">IW245_000498</name>
</gene>
<organism evidence="1 2">
    <name type="scientific">Longispora fulva</name>
    <dbReference type="NCBI Taxonomy" id="619741"/>
    <lineage>
        <taxon>Bacteria</taxon>
        <taxon>Bacillati</taxon>
        <taxon>Actinomycetota</taxon>
        <taxon>Actinomycetes</taxon>
        <taxon>Micromonosporales</taxon>
        <taxon>Micromonosporaceae</taxon>
        <taxon>Longispora</taxon>
    </lineage>
</organism>
<name>A0A8J7G9R7_9ACTN</name>
<comment type="caution">
    <text evidence="1">The sequence shown here is derived from an EMBL/GenBank/DDBJ whole genome shotgun (WGS) entry which is preliminary data.</text>
</comment>
<dbReference type="Proteomes" id="UP000622552">
    <property type="component" value="Unassembled WGS sequence"/>
</dbReference>
<evidence type="ECO:0000313" key="2">
    <source>
        <dbReference type="Proteomes" id="UP000622552"/>
    </source>
</evidence>
<evidence type="ECO:0000313" key="1">
    <source>
        <dbReference type="EMBL" id="MBG6134304.1"/>
    </source>
</evidence>
<proteinExistence type="predicted"/>
<sequence length="41" mass="4245">MHTATPLAVDTAVAAVRVTTPTDRNRPATIGAARTLSGVRK</sequence>
<keyword evidence="2" id="KW-1185">Reference proteome</keyword>
<dbReference type="EMBL" id="JADOUF010000001">
    <property type="protein sequence ID" value="MBG6134304.1"/>
    <property type="molecule type" value="Genomic_DNA"/>
</dbReference>
<dbReference type="AlphaFoldDB" id="A0A8J7G9R7"/>
<accession>A0A8J7G9R7</accession>